<protein>
    <recommendedName>
        <fullName evidence="1">Chromosomal replication initiator DnaA C-terminal domain-containing protein</fullName>
    </recommendedName>
</protein>
<evidence type="ECO:0000313" key="2">
    <source>
        <dbReference type="EMBL" id="GEO84328.1"/>
    </source>
</evidence>
<dbReference type="Pfam" id="PF08299">
    <property type="entry name" value="Bac_DnaA_C"/>
    <property type="match status" value="1"/>
</dbReference>
<evidence type="ECO:0000313" key="3">
    <source>
        <dbReference type="Proteomes" id="UP000321717"/>
    </source>
</evidence>
<dbReference type="InterPro" id="IPR013159">
    <property type="entry name" value="DnaA_C"/>
</dbReference>
<dbReference type="RefSeq" id="WP_147179105.1">
    <property type="nucleotide sequence ID" value="NZ_BJZP01000004.1"/>
</dbReference>
<dbReference type="GO" id="GO:0006275">
    <property type="term" value="P:regulation of DNA replication"/>
    <property type="evidence" value="ECO:0007669"/>
    <property type="project" value="InterPro"/>
</dbReference>
<proteinExistence type="predicted"/>
<gene>
    <name evidence="2" type="ORF">RNA01_12600</name>
</gene>
<dbReference type="GO" id="GO:0006270">
    <property type="term" value="P:DNA replication initiation"/>
    <property type="evidence" value="ECO:0007669"/>
    <property type="project" value="InterPro"/>
</dbReference>
<sequence>MPSELPLSPASGLKTVSPETLVSRSVPSALSDRRLVCLVVRQITSELLALTGEPGEVGRARRRACCHVRQISMYVCHVALSMSYGDIAECFCVDRTTVTHACHMVENRRDDPGFDIFVGTVERLAEAVGMVAGRSV</sequence>
<dbReference type="InterPro" id="IPR010921">
    <property type="entry name" value="Trp_repressor/repl_initiator"/>
</dbReference>
<dbReference type="Gene3D" id="1.10.1750.10">
    <property type="match status" value="1"/>
</dbReference>
<dbReference type="GO" id="GO:0005524">
    <property type="term" value="F:ATP binding"/>
    <property type="evidence" value="ECO:0007669"/>
    <property type="project" value="InterPro"/>
</dbReference>
<dbReference type="EMBL" id="BJZP01000004">
    <property type="protein sequence ID" value="GEO84328.1"/>
    <property type="molecule type" value="Genomic_DNA"/>
</dbReference>
<dbReference type="AlphaFoldDB" id="A0A512HFV1"/>
<dbReference type="GO" id="GO:0043565">
    <property type="term" value="F:sequence-specific DNA binding"/>
    <property type="evidence" value="ECO:0007669"/>
    <property type="project" value="InterPro"/>
</dbReference>
<dbReference type="Proteomes" id="UP000321717">
    <property type="component" value="Unassembled WGS sequence"/>
</dbReference>
<comment type="caution">
    <text evidence="2">The sequence shown here is derived from an EMBL/GenBank/DDBJ whole genome shotgun (WGS) entry which is preliminary data.</text>
</comment>
<name>A0A512HFV1_9HYPH</name>
<feature type="domain" description="Chromosomal replication initiator DnaA C-terminal" evidence="1">
    <location>
        <begin position="39"/>
        <end position="105"/>
    </location>
</feature>
<organism evidence="2 3">
    <name type="scientific">Ciceribacter naphthalenivorans</name>
    <dbReference type="NCBI Taxonomy" id="1118451"/>
    <lineage>
        <taxon>Bacteria</taxon>
        <taxon>Pseudomonadati</taxon>
        <taxon>Pseudomonadota</taxon>
        <taxon>Alphaproteobacteria</taxon>
        <taxon>Hyphomicrobiales</taxon>
        <taxon>Rhizobiaceae</taxon>
        <taxon>Ciceribacter</taxon>
    </lineage>
</organism>
<accession>A0A512HFV1</accession>
<dbReference type="SUPFAM" id="SSF48295">
    <property type="entry name" value="TrpR-like"/>
    <property type="match status" value="1"/>
</dbReference>
<keyword evidence="3" id="KW-1185">Reference proteome</keyword>
<evidence type="ECO:0000259" key="1">
    <source>
        <dbReference type="SMART" id="SM00760"/>
    </source>
</evidence>
<dbReference type="OrthoDB" id="8480222at2"/>
<reference evidence="2 3" key="1">
    <citation type="submission" date="2019-07" db="EMBL/GenBank/DDBJ databases">
        <title>Whole genome shotgun sequence of Rhizobium naphthalenivorans NBRC 107585.</title>
        <authorList>
            <person name="Hosoyama A."/>
            <person name="Uohara A."/>
            <person name="Ohji S."/>
            <person name="Ichikawa N."/>
        </authorList>
    </citation>
    <scope>NUCLEOTIDE SEQUENCE [LARGE SCALE GENOMIC DNA]</scope>
    <source>
        <strain evidence="2 3">NBRC 107585</strain>
    </source>
</reference>
<dbReference type="CDD" id="cd06571">
    <property type="entry name" value="Bac_DnaA_C"/>
    <property type="match status" value="1"/>
</dbReference>
<dbReference type="SMART" id="SM00760">
    <property type="entry name" value="Bac_DnaA_C"/>
    <property type="match status" value="1"/>
</dbReference>